<keyword evidence="4" id="KW-1185">Reference proteome</keyword>
<sequence length="303" mass="33903">MKNTKNILIAVLGLIIIGFVVYNYKITNENSAYKQAIIEEKEALAKELDITLKDLNVNQEQNIAITKDFNNANEKLKGIRNQLNKSKAEVEKLKTKLSNSEENSFKALQTLRASLEGVKMNNQILFKSLDSIKTLNDSLMVTIAVTKSELNAEKLQSQELSLKLSEATKVQISRVEVFAIEEKKSGEIKETNRYKNVNGIQVKYNVLNNKALTNTECDIFYVLKNSEGLIVASNGEFLHKGALKKFTDGTRLILNGETMPVSDIISLQDVELSKGTYTIDFYSLDGLLASESFVLKNSFLGVF</sequence>
<keyword evidence="1" id="KW-0175">Coiled coil</keyword>
<evidence type="ECO:0000256" key="1">
    <source>
        <dbReference type="SAM" id="Coils"/>
    </source>
</evidence>
<evidence type="ECO:0000256" key="2">
    <source>
        <dbReference type="SAM" id="Phobius"/>
    </source>
</evidence>
<evidence type="ECO:0008006" key="5">
    <source>
        <dbReference type="Google" id="ProtNLM"/>
    </source>
</evidence>
<feature type="transmembrane region" description="Helical" evidence="2">
    <location>
        <begin position="7"/>
        <end position="24"/>
    </location>
</feature>
<organism evidence="3 4">
    <name type="scientific">Wenyingzhuangia gilva</name>
    <dbReference type="NCBI Taxonomy" id="3057677"/>
    <lineage>
        <taxon>Bacteria</taxon>
        <taxon>Pseudomonadati</taxon>
        <taxon>Bacteroidota</taxon>
        <taxon>Flavobacteriia</taxon>
        <taxon>Flavobacteriales</taxon>
        <taxon>Flavobacteriaceae</taxon>
        <taxon>Wenyingzhuangia</taxon>
    </lineage>
</organism>
<gene>
    <name evidence="3" type="ORF">QVZ41_02990</name>
</gene>
<dbReference type="RefSeq" id="WP_302883063.1">
    <property type="nucleotide sequence ID" value="NZ_JAUMIT010000001.1"/>
</dbReference>
<evidence type="ECO:0000313" key="3">
    <source>
        <dbReference type="EMBL" id="MDO3693813.1"/>
    </source>
</evidence>
<proteinExistence type="predicted"/>
<evidence type="ECO:0000313" key="4">
    <source>
        <dbReference type="Proteomes" id="UP001168642"/>
    </source>
</evidence>
<name>A0ABT8VPC5_9FLAO</name>
<dbReference type="EMBL" id="JAUMIT010000001">
    <property type="protein sequence ID" value="MDO3693813.1"/>
    <property type="molecule type" value="Genomic_DNA"/>
</dbReference>
<protein>
    <recommendedName>
        <fullName evidence="5">Chromosome segregation protein SMC</fullName>
    </recommendedName>
</protein>
<keyword evidence="2" id="KW-0812">Transmembrane</keyword>
<keyword evidence="2" id="KW-0472">Membrane</keyword>
<comment type="caution">
    <text evidence="3">The sequence shown here is derived from an EMBL/GenBank/DDBJ whole genome shotgun (WGS) entry which is preliminary data.</text>
</comment>
<dbReference type="Proteomes" id="UP001168642">
    <property type="component" value="Unassembled WGS sequence"/>
</dbReference>
<reference evidence="3" key="1">
    <citation type="submission" date="2023-07" db="EMBL/GenBank/DDBJ databases">
        <title>Wenyingzhuangia sp. chi5 genome sequencing and assembly.</title>
        <authorList>
            <person name="Park S."/>
        </authorList>
    </citation>
    <scope>NUCLEOTIDE SEQUENCE</scope>
    <source>
        <strain evidence="3">Chi5</strain>
    </source>
</reference>
<feature type="coiled-coil region" evidence="1">
    <location>
        <begin position="38"/>
        <end position="103"/>
    </location>
</feature>
<keyword evidence="2" id="KW-1133">Transmembrane helix</keyword>
<accession>A0ABT8VPC5</accession>